<reference evidence="1" key="1">
    <citation type="journal article" date="2022" name="IScience">
        <title>Evolution of zygomycete secretomes and the origins of terrestrial fungal ecologies.</title>
        <authorList>
            <person name="Chang Y."/>
            <person name="Wang Y."/>
            <person name="Mondo S."/>
            <person name="Ahrendt S."/>
            <person name="Andreopoulos W."/>
            <person name="Barry K."/>
            <person name="Beard J."/>
            <person name="Benny G.L."/>
            <person name="Blankenship S."/>
            <person name="Bonito G."/>
            <person name="Cuomo C."/>
            <person name="Desiro A."/>
            <person name="Gervers K.A."/>
            <person name="Hundley H."/>
            <person name="Kuo A."/>
            <person name="LaButti K."/>
            <person name="Lang B.F."/>
            <person name="Lipzen A."/>
            <person name="O'Donnell K."/>
            <person name="Pangilinan J."/>
            <person name="Reynolds N."/>
            <person name="Sandor L."/>
            <person name="Smith M.E."/>
            <person name="Tsang A."/>
            <person name="Grigoriev I.V."/>
            <person name="Stajich J.E."/>
            <person name="Spatafora J.W."/>
        </authorList>
    </citation>
    <scope>NUCLEOTIDE SEQUENCE</scope>
    <source>
        <strain evidence="1">RSA 2281</strain>
    </source>
</reference>
<evidence type="ECO:0000313" key="2">
    <source>
        <dbReference type="Proteomes" id="UP001209540"/>
    </source>
</evidence>
<sequence>MQRAIYVCSKKKDSNDNDIDSKAFGALLNLEKIISGTSESRNNDKNLFVLYNVSIINVSSFGEYINIPEVSILQSSGLSNIDDIEQLFESRTRNFRTVLPENRFPCNLNQVKQLLITTNSQHVNTIAMTYKFHEIREKILKGERVYYLIILCG</sequence>
<protein>
    <submittedName>
        <fullName evidence="1">Uncharacterized protein</fullName>
    </submittedName>
</protein>
<organism evidence="1 2">
    <name type="scientific">Phascolomyces articulosus</name>
    <dbReference type="NCBI Taxonomy" id="60185"/>
    <lineage>
        <taxon>Eukaryota</taxon>
        <taxon>Fungi</taxon>
        <taxon>Fungi incertae sedis</taxon>
        <taxon>Mucoromycota</taxon>
        <taxon>Mucoromycotina</taxon>
        <taxon>Mucoromycetes</taxon>
        <taxon>Mucorales</taxon>
        <taxon>Lichtheimiaceae</taxon>
        <taxon>Phascolomyces</taxon>
    </lineage>
</organism>
<dbReference type="AlphaFoldDB" id="A0AAD5K3G6"/>
<proteinExistence type="predicted"/>
<dbReference type="Proteomes" id="UP001209540">
    <property type="component" value="Unassembled WGS sequence"/>
</dbReference>
<accession>A0AAD5K3G6</accession>
<comment type="caution">
    <text evidence="1">The sequence shown here is derived from an EMBL/GenBank/DDBJ whole genome shotgun (WGS) entry which is preliminary data.</text>
</comment>
<reference evidence="1" key="2">
    <citation type="submission" date="2023-02" db="EMBL/GenBank/DDBJ databases">
        <authorList>
            <consortium name="DOE Joint Genome Institute"/>
            <person name="Mondo S.J."/>
            <person name="Chang Y."/>
            <person name="Wang Y."/>
            <person name="Ahrendt S."/>
            <person name="Andreopoulos W."/>
            <person name="Barry K."/>
            <person name="Beard J."/>
            <person name="Benny G.L."/>
            <person name="Blankenship S."/>
            <person name="Bonito G."/>
            <person name="Cuomo C."/>
            <person name="Desiro A."/>
            <person name="Gervers K.A."/>
            <person name="Hundley H."/>
            <person name="Kuo A."/>
            <person name="LaButti K."/>
            <person name="Lang B.F."/>
            <person name="Lipzen A."/>
            <person name="O'Donnell K."/>
            <person name="Pangilinan J."/>
            <person name="Reynolds N."/>
            <person name="Sandor L."/>
            <person name="Smith M.W."/>
            <person name="Tsang A."/>
            <person name="Grigoriev I.V."/>
            <person name="Stajich J.E."/>
            <person name="Spatafora J.W."/>
        </authorList>
    </citation>
    <scope>NUCLEOTIDE SEQUENCE</scope>
    <source>
        <strain evidence="1">RSA 2281</strain>
    </source>
</reference>
<evidence type="ECO:0000313" key="1">
    <source>
        <dbReference type="EMBL" id="KAI9249195.1"/>
    </source>
</evidence>
<dbReference type="EMBL" id="JAIXMP010000036">
    <property type="protein sequence ID" value="KAI9249195.1"/>
    <property type="molecule type" value="Genomic_DNA"/>
</dbReference>
<name>A0AAD5K3G6_9FUNG</name>
<keyword evidence="2" id="KW-1185">Reference proteome</keyword>
<gene>
    <name evidence="1" type="ORF">BDA99DRAFT_542282</name>
</gene>